<dbReference type="EMBL" id="RDOM01000311">
    <property type="protein sequence ID" value="MBF4274483.1"/>
    <property type="molecule type" value="Genomic_DNA"/>
</dbReference>
<accession>A0ABD4KU15</accession>
<comment type="caution">
    <text evidence="3">The sequence shown here is derived from an EMBL/GenBank/DDBJ whole genome shotgun (WGS) entry which is preliminary data.</text>
</comment>
<evidence type="ECO:0008006" key="5">
    <source>
        <dbReference type="Google" id="ProtNLM"/>
    </source>
</evidence>
<dbReference type="InterPro" id="IPR022686">
    <property type="entry name" value="G2P_N"/>
</dbReference>
<evidence type="ECO:0000313" key="3">
    <source>
        <dbReference type="EMBL" id="MBF4274483.1"/>
    </source>
</evidence>
<dbReference type="InterPro" id="IPR022688">
    <property type="entry name" value="G2P_C"/>
</dbReference>
<feature type="domain" description="Replication-associated protein G2P C-terminal" evidence="2">
    <location>
        <begin position="323"/>
        <end position="412"/>
    </location>
</feature>
<organism evidence="3 4">
    <name type="scientific">Vibrio anguillarum</name>
    <name type="common">Listonella anguillarum</name>
    <dbReference type="NCBI Taxonomy" id="55601"/>
    <lineage>
        <taxon>Bacteria</taxon>
        <taxon>Pseudomonadati</taxon>
        <taxon>Pseudomonadota</taxon>
        <taxon>Gammaproteobacteria</taxon>
        <taxon>Vibrionales</taxon>
        <taxon>Vibrionaceae</taxon>
        <taxon>Vibrio</taxon>
    </lineage>
</organism>
<reference evidence="3 4" key="1">
    <citation type="journal article" date="2021" name="PeerJ">
        <title>Analysis of 44 Vibrio anguillarum genomes reveals high genetic diversity.</title>
        <authorList>
            <person name="Hansen M.J."/>
            <person name="Dalsgaard I."/>
        </authorList>
    </citation>
    <scope>NUCLEOTIDE SEQUENCE [LARGE SCALE GENOMIC DNA]</scope>
    <source>
        <strain evidence="3 4">17-16730-2A</strain>
    </source>
</reference>
<dbReference type="AlphaFoldDB" id="A0ABD4KU15"/>
<protein>
    <recommendedName>
        <fullName evidence="5">Phage/plasmid replication protein, gene II/X family</fullName>
    </recommendedName>
</protein>
<evidence type="ECO:0000313" key="4">
    <source>
        <dbReference type="Proteomes" id="UP000722957"/>
    </source>
</evidence>
<dbReference type="Pfam" id="PF05144">
    <property type="entry name" value="Phage_CRI"/>
    <property type="match status" value="1"/>
</dbReference>
<dbReference type="Proteomes" id="UP000722957">
    <property type="component" value="Unassembled WGS sequence"/>
</dbReference>
<dbReference type="NCBIfam" id="TIGR01629">
    <property type="entry name" value="rep_II_X"/>
    <property type="match status" value="1"/>
</dbReference>
<dbReference type="InterPro" id="IPR006516">
    <property type="entry name" value="G2P"/>
</dbReference>
<sequence length="432" mass="49453">MIDRLKISVPFKREFVTNTRMSKTGECVEFVDIMECSRRGITLEAKQVHYKGGALDNKYEVADLRHPYESLETSFTGMALKIFQGTVFRSPCIELKCSPAKIIQGHNVFGSTSIALGADEMLAALVNVYPDVFDMLDTANATLDTIDATYSARLNNELQCKQVIQCLKNVSNNQMRKSVRNEHETTCYFTQGSRHCDRKVYLKYPEFNSQLSNLRASQAKGTTQYDRVIDVMSDPRLINFARNLARFEAGAHRRYLDAMGIPKNLYQAIKYQHDYEKDGKSLIKDIWLKAFSPLLHALEGQRMNIFNDDEIHNKLKSLYMRTTPKGNVTFSKADRIFRFYRSLISDGYESVKQSYSAPRTFYDHLNELLAAGFSKAQIQNLQGQGKDNVIPLLQVINVDFDNQRPDWYVEPQVGELSRKYGFDTANVIRLIA</sequence>
<gene>
    <name evidence="3" type="ORF">EAY07_21235</name>
</gene>
<evidence type="ECO:0000259" key="2">
    <source>
        <dbReference type="Pfam" id="PF05155"/>
    </source>
</evidence>
<dbReference type="RefSeq" id="WP_194574019.1">
    <property type="nucleotide sequence ID" value="NZ_RDOM01000311.1"/>
</dbReference>
<name>A0ABD4KU15_VIBAN</name>
<feature type="domain" description="Replication-associated protein G2P N-terminal" evidence="1">
    <location>
        <begin position="1"/>
        <end position="277"/>
    </location>
</feature>
<evidence type="ECO:0000259" key="1">
    <source>
        <dbReference type="Pfam" id="PF05144"/>
    </source>
</evidence>
<dbReference type="Pfam" id="PF05155">
    <property type="entry name" value="G2P_X_C"/>
    <property type="match status" value="1"/>
</dbReference>
<proteinExistence type="predicted"/>